<protein>
    <submittedName>
        <fullName evidence="3">Uncharacterized protein</fullName>
    </submittedName>
</protein>
<gene>
    <name evidence="3" type="ORF">Acor_43060</name>
</gene>
<evidence type="ECO:0000256" key="1">
    <source>
        <dbReference type="SAM" id="MobiDB-lite"/>
    </source>
</evidence>
<dbReference type="EMBL" id="BLAD01000056">
    <property type="protein sequence ID" value="GES02241.1"/>
    <property type="molecule type" value="Genomic_DNA"/>
</dbReference>
<organism evidence="3 4">
    <name type="scientific">Acrocarpospora corrugata</name>
    <dbReference type="NCBI Taxonomy" id="35763"/>
    <lineage>
        <taxon>Bacteria</taxon>
        <taxon>Bacillati</taxon>
        <taxon>Actinomycetota</taxon>
        <taxon>Actinomycetes</taxon>
        <taxon>Streptosporangiales</taxon>
        <taxon>Streptosporangiaceae</taxon>
        <taxon>Acrocarpospora</taxon>
    </lineage>
</organism>
<feature type="region of interest" description="Disordered" evidence="1">
    <location>
        <begin position="361"/>
        <end position="385"/>
    </location>
</feature>
<comment type="caution">
    <text evidence="3">The sequence shown here is derived from an EMBL/GenBank/DDBJ whole genome shotgun (WGS) entry which is preliminary data.</text>
</comment>
<feature type="region of interest" description="Disordered" evidence="1">
    <location>
        <begin position="292"/>
        <end position="320"/>
    </location>
</feature>
<evidence type="ECO:0000313" key="3">
    <source>
        <dbReference type="EMBL" id="GES02241.1"/>
    </source>
</evidence>
<keyword evidence="2" id="KW-1133">Transmembrane helix</keyword>
<keyword evidence="2" id="KW-0472">Membrane</keyword>
<dbReference type="AlphaFoldDB" id="A0A5M3W4Z9"/>
<feature type="compositionally biased region" description="Basic and acidic residues" evidence="1">
    <location>
        <begin position="268"/>
        <end position="280"/>
    </location>
</feature>
<feature type="transmembrane region" description="Helical" evidence="2">
    <location>
        <begin position="20"/>
        <end position="38"/>
    </location>
</feature>
<feature type="transmembrane region" description="Helical" evidence="2">
    <location>
        <begin position="334"/>
        <end position="355"/>
    </location>
</feature>
<proteinExistence type="predicted"/>
<evidence type="ECO:0000313" key="4">
    <source>
        <dbReference type="Proteomes" id="UP000334990"/>
    </source>
</evidence>
<sequence length="455" mass="46508">MVAERRVYRGSVRGFVFRGARFVCWGVGVVGVVLAVLVGRVEARERVAGNGIDSPAAGAVVAGSEISAAAHIENVCEGTLSVLGPSGDVLGSKTERISTLCLGRASIQVNVGLQDSAGNGVYSARLTVKGVGEGAEHTFVVRRPPASPGGVMAEMQGKKVVVSWDKGVESDLRSYAVSTDSGDEVGTLVVADACSGGRCQAVFAVPGTAAGKELGFSVKAFRGDGAGGIVGSGNSAVTYVKAPAAVKPSPSRSAGGDVEEFPVLPDKNAAKEPQAKQREVVASEFPELPKADKIEDKSEFDLPEVADGSGATPPTVAEPEAIERSSAFGDGLTYGIYIAIGLLLLLLGGHVGAWLRRRTSERESAGGTISPSRSGAGGVISPPRGGVGSMGAVGRRPVVIFAVAEAPVAEIDTAEAETQDVPLLRPYVTRVIESEGDRSESGQLSLPPGASEDSM</sequence>
<feature type="region of interest" description="Disordered" evidence="1">
    <location>
        <begin position="434"/>
        <end position="455"/>
    </location>
</feature>
<feature type="region of interest" description="Disordered" evidence="1">
    <location>
        <begin position="246"/>
        <end position="280"/>
    </location>
</feature>
<keyword evidence="2" id="KW-0812">Transmembrane</keyword>
<keyword evidence="4" id="KW-1185">Reference proteome</keyword>
<dbReference type="Proteomes" id="UP000334990">
    <property type="component" value="Unassembled WGS sequence"/>
</dbReference>
<name>A0A5M3W4Z9_9ACTN</name>
<reference evidence="3 4" key="1">
    <citation type="submission" date="2019-10" db="EMBL/GenBank/DDBJ databases">
        <title>Whole genome shotgun sequence of Acrocarpospora corrugata NBRC 13972.</title>
        <authorList>
            <person name="Ichikawa N."/>
            <person name="Kimura A."/>
            <person name="Kitahashi Y."/>
            <person name="Komaki H."/>
            <person name="Oguchi A."/>
        </authorList>
    </citation>
    <scope>NUCLEOTIDE SEQUENCE [LARGE SCALE GENOMIC DNA]</scope>
    <source>
        <strain evidence="3 4">NBRC 13972</strain>
    </source>
</reference>
<evidence type="ECO:0000256" key="2">
    <source>
        <dbReference type="SAM" id="Phobius"/>
    </source>
</evidence>
<accession>A0A5M3W4Z9</accession>